<dbReference type="PROSITE" id="PS50102">
    <property type="entry name" value="RRM"/>
    <property type="match status" value="2"/>
</dbReference>
<evidence type="ECO:0000256" key="11">
    <source>
        <dbReference type="SAM" id="MobiDB-lite"/>
    </source>
</evidence>
<evidence type="ECO:0000256" key="5">
    <source>
        <dbReference type="ARBA" id="ARBA00022737"/>
    </source>
</evidence>
<evidence type="ECO:0000256" key="1">
    <source>
        <dbReference type="ARBA" id="ARBA00004123"/>
    </source>
</evidence>
<protein>
    <recommendedName>
        <fullName evidence="12">RRM domain-containing protein</fullName>
    </recommendedName>
</protein>
<evidence type="ECO:0000256" key="8">
    <source>
        <dbReference type="ARBA" id="ARBA00023242"/>
    </source>
</evidence>
<dbReference type="InterPro" id="IPR000504">
    <property type="entry name" value="RRM_dom"/>
</dbReference>
<keyword evidence="14" id="KW-1185">Reference proteome</keyword>
<dbReference type="SUPFAM" id="SSF54928">
    <property type="entry name" value="RNA-binding domain, RBD"/>
    <property type="match status" value="2"/>
</dbReference>
<evidence type="ECO:0000256" key="4">
    <source>
        <dbReference type="ARBA" id="ARBA00022728"/>
    </source>
</evidence>
<reference evidence="14" key="1">
    <citation type="submission" date="2010-08" db="EMBL/GenBank/DDBJ databases">
        <authorList>
            <consortium name="Caenorhabditis japonica Sequencing Consortium"/>
            <person name="Wilson R.K."/>
        </authorList>
    </citation>
    <scope>NUCLEOTIDE SEQUENCE [LARGE SCALE GENOMIC DNA]</scope>
    <source>
        <strain evidence="14">DF5081</strain>
    </source>
</reference>
<keyword evidence="9" id="KW-0687">Ribonucleoprotein</keyword>
<dbReference type="PANTHER" id="PTHR10501">
    <property type="entry name" value="U1 SMALL NUCLEAR RIBONUCLEOPROTEIN A/U2 SMALL NUCLEAR RIBONUCLEOPROTEIN B"/>
    <property type="match status" value="1"/>
</dbReference>
<dbReference type="GO" id="GO:0008380">
    <property type="term" value="P:RNA splicing"/>
    <property type="evidence" value="ECO:0007669"/>
    <property type="project" value="UniProtKB-KW"/>
</dbReference>
<comment type="subcellular location">
    <subcellularLocation>
        <location evidence="1">Nucleus</location>
    </subcellularLocation>
</comment>
<dbReference type="FunFam" id="3.30.70.330:FF:000029">
    <property type="entry name" value="U2 small nuclear ribonucleoprotein B"/>
    <property type="match status" value="1"/>
</dbReference>
<name>A0A8R1DFS6_CAEJA</name>
<feature type="compositionally biased region" description="Basic and acidic residues" evidence="11">
    <location>
        <begin position="133"/>
        <end position="143"/>
    </location>
</feature>
<evidence type="ECO:0000259" key="12">
    <source>
        <dbReference type="PROSITE" id="PS50102"/>
    </source>
</evidence>
<dbReference type="CDD" id="cd12247">
    <property type="entry name" value="RRM2_U1A_like"/>
    <property type="match status" value="1"/>
</dbReference>
<feature type="region of interest" description="Disordered" evidence="11">
    <location>
        <begin position="110"/>
        <end position="149"/>
    </location>
</feature>
<accession>A0A8R1DFS6</accession>
<feature type="domain" description="RRM" evidence="12">
    <location>
        <begin position="151"/>
        <end position="225"/>
    </location>
</feature>
<dbReference type="GO" id="GO:0005681">
    <property type="term" value="C:spliceosomal complex"/>
    <property type="evidence" value="ECO:0007669"/>
    <property type="project" value="UniProtKB-KW"/>
</dbReference>
<dbReference type="GO" id="GO:0030532">
    <property type="term" value="C:small nuclear ribonucleoprotein complex"/>
    <property type="evidence" value="ECO:0007669"/>
    <property type="project" value="UniProtKB-ARBA"/>
</dbReference>
<proteinExistence type="inferred from homology"/>
<sequence>MADINPNHTIYVNNLNEKIKKEELKRSLHMVFTQFGEVIQLMAFRKEKMRGQAHVVFKEISSASNALRALQGFPFYGKPMRIQYAREDSDAIARAKGTYVEKRLKTTLTKSGAQKKPYDRPANGKVATTAAENGEKKGDRATEEGPGEPNNILFCSAIPEGTDQEQIHVIFNQFPGLREVRWMPNSTEFAFIEYESTEQSEPAREALDNFRITPTHQIKVKFANK</sequence>
<evidence type="ECO:0000256" key="10">
    <source>
        <dbReference type="PROSITE-ProRule" id="PRU00176"/>
    </source>
</evidence>
<keyword evidence="6 10" id="KW-0694">RNA-binding</keyword>
<dbReference type="Proteomes" id="UP000005237">
    <property type="component" value="Unassembled WGS sequence"/>
</dbReference>
<dbReference type="OMA" id="AMQINFA"/>
<keyword evidence="5" id="KW-0677">Repeat</keyword>
<evidence type="ECO:0000256" key="6">
    <source>
        <dbReference type="ARBA" id="ARBA00022884"/>
    </source>
</evidence>
<dbReference type="AlphaFoldDB" id="A0A8R1DFS6"/>
<reference evidence="13" key="2">
    <citation type="submission" date="2022-06" db="UniProtKB">
        <authorList>
            <consortium name="EnsemblMetazoa"/>
        </authorList>
    </citation>
    <scope>IDENTIFICATION</scope>
    <source>
        <strain evidence="13">DF5081</strain>
    </source>
</reference>
<dbReference type="GO" id="GO:0006397">
    <property type="term" value="P:mRNA processing"/>
    <property type="evidence" value="ECO:0007669"/>
    <property type="project" value="UniProtKB-KW"/>
</dbReference>
<dbReference type="EnsemblMetazoa" id="CJA01155.1">
    <property type="protein sequence ID" value="CJA01155.1"/>
    <property type="gene ID" value="WBGene00120357"/>
</dbReference>
<evidence type="ECO:0000256" key="2">
    <source>
        <dbReference type="ARBA" id="ARBA00007243"/>
    </source>
</evidence>
<keyword evidence="8" id="KW-0539">Nucleus</keyword>
<evidence type="ECO:0000256" key="3">
    <source>
        <dbReference type="ARBA" id="ARBA00022664"/>
    </source>
</evidence>
<evidence type="ECO:0000256" key="9">
    <source>
        <dbReference type="ARBA" id="ARBA00023274"/>
    </source>
</evidence>
<dbReference type="CDD" id="cd12246">
    <property type="entry name" value="RRM1_U1A_like"/>
    <property type="match status" value="1"/>
</dbReference>
<evidence type="ECO:0000313" key="13">
    <source>
        <dbReference type="EnsemblMetazoa" id="CJA01155.1"/>
    </source>
</evidence>
<feature type="domain" description="RRM" evidence="12">
    <location>
        <begin position="8"/>
        <end position="87"/>
    </location>
</feature>
<dbReference type="Pfam" id="PF00076">
    <property type="entry name" value="RRM_1"/>
    <property type="match status" value="2"/>
</dbReference>
<dbReference type="InterPro" id="IPR012677">
    <property type="entry name" value="Nucleotide-bd_a/b_plait_sf"/>
</dbReference>
<dbReference type="GO" id="GO:0003723">
    <property type="term" value="F:RNA binding"/>
    <property type="evidence" value="ECO:0007669"/>
    <property type="project" value="UniProtKB-UniRule"/>
</dbReference>
<keyword evidence="7" id="KW-0508">mRNA splicing</keyword>
<evidence type="ECO:0000256" key="7">
    <source>
        <dbReference type="ARBA" id="ARBA00023187"/>
    </source>
</evidence>
<comment type="similarity">
    <text evidence="2">Belongs to the RRM U1 A/B'' family.</text>
</comment>
<keyword evidence="4" id="KW-0747">Spliceosome</keyword>
<dbReference type="SMART" id="SM00360">
    <property type="entry name" value="RRM"/>
    <property type="match status" value="2"/>
</dbReference>
<dbReference type="Gene3D" id="3.30.70.330">
    <property type="match status" value="2"/>
</dbReference>
<evidence type="ECO:0000313" key="14">
    <source>
        <dbReference type="Proteomes" id="UP000005237"/>
    </source>
</evidence>
<dbReference type="InterPro" id="IPR035979">
    <property type="entry name" value="RBD_domain_sf"/>
</dbReference>
<keyword evidence="3" id="KW-0507">mRNA processing</keyword>
<dbReference type="FunFam" id="3.30.70.330:FF:000039">
    <property type="entry name" value="U1 small nuclear ribonucleoprotein A"/>
    <property type="match status" value="1"/>
</dbReference>
<organism evidence="13 14">
    <name type="scientific">Caenorhabditis japonica</name>
    <dbReference type="NCBI Taxonomy" id="281687"/>
    <lineage>
        <taxon>Eukaryota</taxon>
        <taxon>Metazoa</taxon>
        <taxon>Ecdysozoa</taxon>
        <taxon>Nematoda</taxon>
        <taxon>Chromadorea</taxon>
        <taxon>Rhabditida</taxon>
        <taxon>Rhabditina</taxon>
        <taxon>Rhabditomorpha</taxon>
        <taxon>Rhabditoidea</taxon>
        <taxon>Rhabditidae</taxon>
        <taxon>Peloderinae</taxon>
        <taxon>Caenorhabditis</taxon>
    </lineage>
</organism>